<dbReference type="Gene3D" id="3.30.460.10">
    <property type="entry name" value="Beta Polymerase, domain 2"/>
    <property type="match status" value="1"/>
</dbReference>
<gene>
    <name evidence="5" type="primary">relA_1</name>
    <name evidence="5" type="ORF">GCM10022223_50410</name>
</gene>
<dbReference type="SUPFAM" id="SSF109604">
    <property type="entry name" value="HD-domain/PDEase-like"/>
    <property type="match status" value="1"/>
</dbReference>
<evidence type="ECO:0000313" key="6">
    <source>
        <dbReference type="Proteomes" id="UP001501074"/>
    </source>
</evidence>
<evidence type="ECO:0000259" key="4">
    <source>
        <dbReference type="PROSITE" id="PS51880"/>
    </source>
</evidence>
<dbReference type="InterPro" id="IPR045865">
    <property type="entry name" value="ACT-like_dom_sf"/>
</dbReference>
<feature type="region of interest" description="Disordered" evidence="2">
    <location>
        <begin position="1"/>
        <end position="32"/>
    </location>
</feature>
<dbReference type="SUPFAM" id="SSF81301">
    <property type="entry name" value="Nucleotidyltransferase"/>
    <property type="match status" value="1"/>
</dbReference>
<dbReference type="PROSITE" id="PS51880">
    <property type="entry name" value="TGS"/>
    <property type="match status" value="1"/>
</dbReference>
<comment type="function">
    <text evidence="1">In eubacteria ppGpp (guanosine 3'-diphosphate 5'-diphosphate) is a mediator of the stringent response that coordinates a variety of cellular activities in response to changes in nutritional abundance.</text>
</comment>
<accession>A0ABP7A901</accession>
<protein>
    <submittedName>
        <fullName evidence="5">GTP pyrophosphokinase</fullName>
    </submittedName>
</protein>
<feature type="domain" description="TGS" evidence="4">
    <location>
        <begin position="417"/>
        <end position="480"/>
    </location>
</feature>
<keyword evidence="6" id="KW-1185">Reference proteome</keyword>
<dbReference type="InterPro" id="IPR033655">
    <property type="entry name" value="TGS_RelA/SpoT"/>
</dbReference>
<comment type="similarity">
    <text evidence="1">Belongs to the relA/spoT family.</text>
</comment>
<feature type="domain" description="ACT" evidence="3">
    <location>
        <begin position="686"/>
        <end position="756"/>
    </location>
</feature>
<dbReference type="NCBIfam" id="TIGR00691">
    <property type="entry name" value="spoT_relA"/>
    <property type="match status" value="1"/>
</dbReference>
<dbReference type="CDD" id="cd05399">
    <property type="entry name" value="NT_Rel-Spo_like"/>
    <property type="match status" value="1"/>
</dbReference>
<evidence type="ECO:0000256" key="2">
    <source>
        <dbReference type="SAM" id="MobiDB-lite"/>
    </source>
</evidence>
<dbReference type="Proteomes" id="UP001501074">
    <property type="component" value="Unassembled WGS sequence"/>
</dbReference>
<dbReference type="PANTHER" id="PTHR21262:SF31">
    <property type="entry name" value="GTP PYROPHOSPHOKINASE"/>
    <property type="match status" value="1"/>
</dbReference>
<evidence type="ECO:0000313" key="5">
    <source>
        <dbReference type="EMBL" id="GAA3627056.1"/>
    </source>
</evidence>
<organism evidence="5 6">
    <name type="scientific">Kineosporia mesophila</name>
    <dbReference type="NCBI Taxonomy" id="566012"/>
    <lineage>
        <taxon>Bacteria</taxon>
        <taxon>Bacillati</taxon>
        <taxon>Actinomycetota</taxon>
        <taxon>Actinomycetes</taxon>
        <taxon>Kineosporiales</taxon>
        <taxon>Kineosporiaceae</taxon>
        <taxon>Kineosporia</taxon>
    </lineage>
</organism>
<dbReference type="SUPFAM" id="SSF55021">
    <property type="entry name" value="ACT-like"/>
    <property type="match status" value="1"/>
</dbReference>
<dbReference type="InterPro" id="IPR012676">
    <property type="entry name" value="TGS-like"/>
</dbReference>
<dbReference type="PANTHER" id="PTHR21262">
    <property type="entry name" value="GUANOSINE-3',5'-BIS DIPHOSPHATE 3'-PYROPHOSPHOHYDROLASE"/>
    <property type="match status" value="1"/>
</dbReference>
<sequence length="756" mass="81915">MSILVRHTGSEGRKQTLHPTPPPADRTRVPADPATDDRYIAAAVLSLQSAVADWEPAAREDLRKAVDYGIRAHDGQFRRSGEPYITHPLAVATIVAGLGAQPATVIGAVLHDTVEDTEVTLDDVRTTFGPQVAVLVDGATKVAAVRGDDPDTTEAARLRKLFVALAADPRVVTIKLADRLHNLRTIGSLPSAKAARIGRESLAIHGPLAHRLGFALLKAELEDRAFAVAYPDEYLELRAELINRPHLEETLQEAMTALQAHLEAADGTTGANQHEITGRIKHLWSIYRKTHTSGRDLESLHDLIGVRVVVDDVEDCYRVLGLVHALWEPVPDRFKDYIARPKFNAYRSLHTTVLLNGRMVEVQVRTREMHTAAEHGSAAHHAYKHETGVEPQWLSRVLDWHDADDSEYLSAVAGELTSEEIWVLTPRGDVISLPAGASVVDFAYAVHSEIGDRTSGARVNGALVPLNTRLISGNTVEIITRRTTGPSLDWLEWTVTARARQRVRAWHTRHRRDSERATGEAALVQLLSRRRLPRAQAETALLRATGLDSLDTLAEEVGAGRIEMETLSQVLTATSTPHTPGPPTLPTPDRPVGPSGFEDDLAPGPAPTPAGVPLLHVTAPGLTGVSLTWPGCCHAVPGRGLLGVLSRTRGVVVHASGCPQALAHLARDPARNARLAWVRAGSQMSMIDLVCENTPGMVARVVLALADLDCDIESSSSYIGEDGAGHQTYEVVHPGSRSQLSTRLRELPGVRSALVR</sequence>
<dbReference type="Pfam" id="PF02824">
    <property type="entry name" value="TGS"/>
    <property type="match status" value="1"/>
</dbReference>
<comment type="caution">
    <text evidence="5">The sequence shown here is derived from an EMBL/GenBank/DDBJ whole genome shotgun (WGS) entry which is preliminary data.</text>
</comment>
<evidence type="ECO:0000256" key="1">
    <source>
        <dbReference type="RuleBase" id="RU003847"/>
    </source>
</evidence>
<dbReference type="SMART" id="SM00471">
    <property type="entry name" value="HDc"/>
    <property type="match status" value="1"/>
</dbReference>
<dbReference type="SMART" id="SM00954">
    <property type="entry name" value="RelA_SpoT"/>
    <property type="match status" value="1"/>
</dbReference>
<dbReference type="InterPro" id="IPR004811">
    <property type="entry name" value="RelA/Spo_fam"/>
</dbReference>
<dbReference type="InterPro" id="IPR012675">
    <property type="entry name" value="Beta-grasp_dom_sf"/>
</dbReference>
<dbReference type="InterPro" id="IPR003607">
    <property type="entry name" value="HD/PDEase_dom"/>
</dbReference>
<dbReference type="Gene3D" id="3.10.20.30">
    <property type="match status" value="1"/>
</dbReference>
<dbReference type="SUPFAM" id="SSF81271">
    <property type="entry name" value="TGS-like"/>
    <property type="match status" value="1"/>
</dbReference>
<dbReference type="PROSITE" id="PS51671">
    <property type="entry name" value="ACT"/>
    <property type="match status" value="1"/>
</dbReference>
<dbReference type="InterPro" id="IPR004095">
    <property type="entry name" value="TGS"/>
</dbReference>
<dbReference type="InterPro" id="IPR043519">
    <property type="entry name" value="NT_sf"/>
</dbReference>
<dbReference type="CDD" id="cd01668">
    <property type="entry name" value="TGS_RSH"/>
    <property type="match status" value="1"/>
</dbReference>
<dbReference type="InterPro" id="IPR007685">
    <property type="entry name" value="RelA_SpoT"/>
</dbReference>
<feature type="region of interest" description="Disordered" evidence="2">
    <location>
        <begin position="573"/>
        <end position="609"/>
    </location>
</feature>
<dbReference type="Pfam" id="PF13328">
    <property type="entry name" value="HD_4"/>
    <property type="match status" value="1"/>
</dbReference>
<evidence type="ECO:0000259" key="3">
    <source>
        <dbReference type="PROSITE" id="PS51671"/>
    </source>
</evidence>
<name>A0ABP7A901_9ACTN</name>
<dbReference type="Pfam" id="PF04607">
    <property type="entry name" value="RelA_SpoT"/>
    <property type="match status" value="1"/>
</dbReference>
<reference evidence="6" key="1">
    <citation type="journal article" date="2019" name="Int. J. Syst. Evol. Microbiol.">
        <title>The Global Catalogue of Microorganisms (GCM) 10K type strain sequencing project: providing services to taxonomists for standard genome sequencing and annotation.</title>
        <authorList>
            <consortium name="The Broad Institute Genomics Platform"/>
            <consortium name="The Broad Institute Genome Sequencing Center for Infectious Disease"/>
            <person name="Wu L."/>
            <person name="Ma J."/>
        </authorList>
    </citation>
    <scope>NUCLEOTIDE SEQUENCE [LARGE SCALE GENOMIC DNA]</scope>
    <source>
        <strain evidence="6">JCM 16902</strain>
    </source>
</reference>
<dbReference type="EMBL" id="BAAAZO010000010">
    <property type="protein sequence ID" value="GAA3627056.1"/>
    <property type="molecule type" value="Genomic_DNA"/>
</dbReference>
<proteinExistence type="inferred from homology"/>
<dbReference type="InterPro" id="IPR002912">
    <property type="entry name" value="ACT_dom"/>
</dbReference>
<dbReference type="Gene3D" id="1.10.3210.10">
    <property type="entry name" value="Hypothetical protein af1432"/>
    <property type="match status" value="1"/>
</dbReference>
<feature type="compositionally biased region" description="Pro residues" evidence="2">
    <location>
        <begin position="579"/>
        <end position="591"/>
    </location>
</feature>